<dbReference type="EMBL" id="FQVI01000001">
    <property type="protein sequence ID" value="SHE40318.1"/>
    <property type="molecule type" value="Genomic_DNA"/>
</dbReference>
<dbReference type="AlphaFoldDB" id="A0A1M4T7J8"/>
<reference evidence="3 4" key="1">
    <citation type="submission" date="2016-11" db="EMBL/GenBank/DDBJ databases">
        <authorList>
            <person name="Jaros S."/>
            <person name="Januszkiewicz K."/>
            <person name="Wedrychowicz H."/>
        </authorList>
    </citation>
    <scope>NUCLEOTIDE SEQUENCE [LARGE SCALE GENOMIC DNA]</scope>
    <source>
        <strain evidence="3 4">DSM 17459</strain>
    </source>
</reference>
<dbReference type="InterPro" id="IPR036390">
    <property type="entry name" value="WH_DNA-bd_sf"/>
</dbReference>
<dbReference type="InterPro" id="IPR036388">
    <property type="entry name" value="WH-like_DNA-bd_sf"/>
</dbReference>
<evidence type="ECO:0000313" key="4">
    <source>
        <dbReference type="Proteomes" id="UP000184245"/>
    </source>
</evidence>
<organism evidence="3 4">
    <name type="scientific">Lactonifactor longoviformis DSM 17459</name>
    <dbReference type="NCBI Taxonomy" id="1122155"/>
    <lineage>
        <taxon>Bacteria</taxon>
        <taxon>Bacillati</taxon>
        <taxon>Bacillota</taxon>
        <taxon>Clostridia</taxon>
        <taxon>Eubacteriales</taxon>
        <taxon>Clostridiaceae</taxon>
        <taxon>Lactonifactor</taxon>
    </lineage>
</organism>
<name>A0A1M4T7J8_9CLOT</name>
<evidence type="ECO:0000313" key="3">
    <source>
        <dbReference type="EMBL" id="SHE40318.1"/>
    </source>
</evidence>
<feature type="coiled-coil region" evidence="1">
    <location>
        <begin position="274"/>
        <end position="301"/>
    </location>
</feature>
<dbReference type="Gene3D" id="3.90.550.10">
    <property type="entry name" value="Spore Coat Polysaccharide Biosynthesis Protein SpsA, Chain A"/>
    <property type="match status" value="1"/>
</dbReference>
<feature type="domain" description="MobA-like NTP transferase" evidence="2">
    <location>
        <begin position="21"/>
        <end position="163"/>
    </location>
</feature>
<protein>
    <submittedName>
        <fullName evidence="3">ModE molybdate transport repressor domain-containing protein</fullName>
    </submittedName>
</protein>
<dbReference type="InterPro" id="IPR025877">
    <property type="entry name" value="MobA-like_NTP_Trfase"/>
</dbReference>
<dbReference type="InterPro" id="IPR029044">
    <property type="entry name" value="Nucleotide-diphossugar_trans"/>
</dbReference>
<dbReference type="Pfam" id="PF12804">
    <property type="entry name" value="NTP_transf_3"/>
    <property type="match status" value="1"/>
</dbReference>
<accession>A0A1M4T7J8</accession>
<dbReference type="Gene3D" id="1.10.10.10">
    <property type="entry name" value="Winged helix-like DNA-binding domain superfamily/Winged helix DNA-binding domain"/>
    <property type="match status" value="1"/>
</dbReference>
<keyword evidence="1" id="KW-0175">Coiled coil</keyword>
<evidence type="ECO:0000256" key="1">
    <source>
        <dbReference type="SAM" id="Coils"/>
    </source>
</evidence>
<dbReference type="InterPro" id="IPR051815">
    <property type="entry name" value="Molybdate_resp_trans_reg"/>
</dbReference>
<proteinExistence type="predicted"/>
<dbReference type="PANTHER" id="PTHR30432:SF1">
    <property type="entry name" value="DNA-BINDING TRANSCRIPTIONAL DUAL REGULATOR MODE"/>
    <property type="match status" value="1"/>
</dbReference>
<dbReference type="SUPFAM" id="SSF53448">
    <property type="entry name" value="Nucleotide-diphospho-sugar transferases"/>
    <property type="match status" value="1"/>
</dbReference>
<dbReference type="RefSeq" id="WP_072848634.1">
    <property type="nucleotide sequence ID" value="NZ_FQVI01000001.1"/>
</dbReference>
<dbReference type="GO" id="GO:0016779">
    <property type="term" value="F:nucleotidyltransferase activity"/>
    <property type="evidence" value="ECO:0007669"/>
    <property type="project" value="UniProtKB-ARBA"/>
</dbReference>
<dbReference type="OrthoDB" id="285216at2"/>
<dbReference type="SUPFAM" id="SSF46785">
    <property type="entry name" value="Winged helix' DNA-binding domain"/>
    <property type="match status" value="1"/>
</dbReference>
<evidence type="ECO:0000259" key="2">
    <source>
        <dbReference type="Pfam" id="PF12804"/>
    </source>
</evidence>
<dbReference type="PANTHER" id="PTHR30432">
    <property type="entry name" value="TRANSCRIPTIONAL REGULATOR MODE"/>
    <property type="match status" value="1"/>
</dbReference>
<dbReference type="Proteomes" id="UP000184245">
    <property type="component" value="Unassembled WGS sequence"/>
</dbReference>
<keyword evidence="4" id="KW-1185">Reference proteome</keyword>
<dbReference type="STRING" id="1122155.SAMN02745158_00460"/>
<sequence>MENKIRTGAVITAARADFYRGEFKPLLEIGALSAVQRLILTLRQAGCSPIVLVTGYRAKELEKAVSKMGVICMHYGEYESAQMFDTIKAGLEYIKDLCGQVICTPVDLPMVSVHTLHQLMDSQAPLGVPVYRERKGHPVLIHTSVIPELLSYEGSRGLAGAMQSASCGRTLVQVEDEGILLRAGEVNGNEELLEERSRQLYTASVTVRIMKEQQIFGPGTAQLLTLLQYTGSMKEACRQMNMSYTKGWTIINRAEEQLGYRVIKRQHGGKSGGASFLTEEGNSLLRRYEEMEDEIRRMAQNVFQEKFPEFAVK</sequence>
<gene>
    <name evidence="3" type="ORF">SAMN02745158_00460</name>
</gene>